<evidence type="ECO:0000256" key="5">
    <source>
        <dbReference type="ARBA" id="ARBA00023004"/>
    </source>
</evidence>
<evidence type="ECO:0000256" key="3">
    <source>
        <dbReference type="ARBA" id="ARBA00022691"/>
    </source>
</evidence>
<keyword evidence="5" id="KW-0408">Iron</keyword>
<keyword evidence="6" id="KW-0411">Iron-sulfur</keyword>
<dbReference type="PANTHER" id="PTHR43273:SF3">
    <property type="entry name" value="ANAEROBIC SULFATASE-MATURATING ENZYME HOMOLOG ASLB-RELATED"/>
    <property type="match status" value="1"/>
</dbReference>
<comment type="similarity">
    <text evidence="7">Belongs to the radical SAM superfamily. Anaerobic sulfatase-maturating enzyme family.</text>
</comment>
<dbReference type="GO" id="GO:0016491">
    <property type="term" value="F:oxidoreductase activity"/>
    <property type="evidence" value="ECO:0007669"/>
    <property type="project" value="InterPro"/>
</dbReference>
<dbReference type="OrthoDB" id="9808591at2"/>
<dbReference type="GO" id="GO:0046872">
    <property type="term" value="F:metal ion binding"/>
    <property type="evidence" value="ECO:0007669"/>
    <property type="project" value="UniProtKB-KW"/>
</dbReference>
<dbReference type="InterPro" id="IPR023867">
    <property type="entry name" value="Sulphatase_maturase_rSAM"/>
</dbReference>
<dbReference type="PROSITE" id="PS01305">
    <property type="entry name" value="MOAA_NIFB_PQQE"/>
    <property type="match status" value="1"/>
</dbReference>
<dbReference type="Gene3D" id="3.20.20.70">
    <property type="entry name" value="Aldolase class I"/>
    <property type="match status" value="1"/>
</dbReference>
<dbReference type="SFLD" id="SFLDG01386">
    <property type="entry name" value="main_SPASM_domain-containing"/>
    <property type="match status" value="1"/>
</dbReference>
<dbReference type="InterPro" id="IPR058240">
    <property type="entry name" value="rSAM_sf"/>
</dbReference>
<evidence type="ECO:0000256" key="1">
    <source>
        <dbReference type="ARBA" id="ARBA00001966"/>
    </source>
</evidence>
<dbReference type="InterPro" id="IPR007197">
    <property type="entry name" value="rSAM"/>
</dbReference>
<reference evidence="9 10" key="1">
    <citation type="submission" date="2016-12" db="EMBL/GenBank/DDBJ databases">
        <authorList>
            <person name="Song W.-J."/>
            <person name="Kurnit D.M."/>
        </authorList>
    </citation>
    <scope>NUCLEOTIDE SEQUENCE [LARGE SCALE GENOMIC DNA]</scope>
    <source>
        <strain evidence="9 10">DSM 12503</strain>
    </source>
</reference>
<keyword evidence="3" id="KW-0949">S-adenosyl-L-methionine</keyword>
<evidence type="ECO:0000259" key="8">
    <source>
        <dbReference type="Pfam" id="PF04055"/>
    </source>
</evidence>
<accession>A0A1M7Y5J0</accession>
<evidence type="ECO:0000256" key="2">
    <source>
        <dbReference type="ARBA" id="ARBA00022485"/>
    </source>
</evidence>
<protein>
    <submittedName>
        <fullName evidence="9">Radical SAM additional 4Fe4S-binding SPASM domain-containing protein</fullName>
    </submittedName>
</protein>
<dbReference type="Pfam" id="PF04055">
    <property type="entry name" value="Radical_SAM"/>
    <property type="match status" value="1"/>
</dbReference>
<dbReference type="STRING" id="1121345.SAMN02745217_01652"/>
<dbReference type="CDD" id="cd01335">
    <property type="entry name" value="Radical_SAM"/>
    <property type="match status" value="1"/>
</dbReference>
<evidence type="ECO:0000256" key="7">
    <source>
        <dbReference type="ARBA" id="ARBA00023601"/>
    </source>
</evidence>
<name>A0A1M7Y5J0_9FIRM</name>
<dbReference type="InterPro" id="IPR000385">
    <property type="entry name" value="MoaA_NifB_PqqE_Fe-S-bd_CS"/>
</dbReference>
<feature type="domain" description="Radical SAM core" evidence="8">
    <location>
        <begin position="12"/>
        <end position="103"/>
    </location>
</feature>
<evidence type="ECO:0000313" key="10">
    <source>
        <dbReference type="Proteomes" id="UP000184612"/>
    </source>
</evidence>
<dbReference type="SFLD" id="SFLDS00029">
    <property type="entry name" value="Radical_SAM"/>
    <property type="match status" value="1"/>
</dbReference>
<evidence type="ECO:0000313" key="9">
    <source>
        <dbReference type="EMBL" id="SHO47769.1"/>
    </source>
</evidence>
<sequence>MAKKIATSVTLIITERCNLNCIYCYEHNKSAKSMDFLTAKNILEKELLIEDGIDDIFINLFGGEAFLNFDLIRKIYDFIYGNNWKKNITISISTNGTLVHDDIKQWLYDRKENINCGISLDGTKSMHDYNRCNSFDDIDLEFFAQTWKNQKAKMTVSQKSLNNLSDGVIFLHTSGFRVACNLAFGIDWSDSSLVEVLKRELLILVNYYLENPDVEPCGMLSLPINLINDVDKSTVKKWCGVGTRIHTYDIDGKCYPCQFFLPLAVGEEKARDAETIVFLQEIPKNLLSKECSVCRVADACPTCCGSNYIESGNIYMKNSDYCKFMKPMIIATSYLQYQKWQRGQLTLTESEEYILLRSIKIIQETLGGM</sequence>
<dbReference type="GO" id="GO:0051539">
    <property type="term" value="F:4 iron, 4 sulfur cluster binding"/>
    <property type="evidence" value="ECO:0007669"/>
    <property type="project" value="UniProtKB-KW"/>
</dbReference>
<dbReference type="EMBL" id="FRFD01000004">
    <property type="protein sequence ID" value="SHO47769.1"/>
    <property type="molecule type" value="Genomic_DNA"/>
</dbReference>
<dbReference type="SFLD" id="SFLDG01384">
    <property type="entry name" value="thioether_bond_formation_requi"/>
    <property type="match status" value="1"/>
</dbReference>
<dbReference type="SFLD" id="SFLDG01067">
    <property type="entry name" value="SPASM/twitch_domain_containing"/>
    <property type="match status" value="1"/>
</dbReference>
<evidence type="ECO:0000256" key="4">
    <source>
        <dbReference type="ARBA" id="ARBA00022723"/>
    </source>
</evidence>
<keyword evidence="2" id="KW-0004">4Fe-4S</keyword>
<comment type="cofactor">
    <cofactor evidence="1">
        <name>[4Fe-4S] cluster</name>
        <dbReference type="ChEBI" id="CHEBI:49883"/>
    </cofactor>
</comment>
<dbReference type="AlphaFoldDB" id="A0A1M7Y5J0"/>
<dbReference type="PANTHER" id="PTHR43273">
    <property type="entry name" value="ANAEROBIC SULFATASE-MATURATING ENZYME HOMOLOG ASLB-RELATED"/>
    <property type="match status" value="1"/>
</dbReference>
<gene>
    <name evidence="9" type="ORF">SAMN02745217_01652</name>
</gene>
<evidence type="ECO:0000256" key="6">
    <source>
        <dbReference type="ARBA" id="ARBA00023014"/>
    </source>
</evidence>
<proteinExistence type="inferred from homology"/>
<keyword evidence="10" id="KW-1185">Reference proteome</keyword>
<dbReference type="Proteomes" id="UP000184612">
    <property type="component" value="Unassembled WGS sequence"/>
</dbReference>
<organism evidence="9 10">
    <name type="scientific">Anaerocolumna xylanovorans DSM 12503</name>
    <dbReference type="NCBI Taxonomy" id="1121345"/>
    <lineage>
        <taxon>Bacteria</taxon>
        <taxon>Bacillati</taxon>
        <taxon>Bacillota</taxon>
        <taxon>Clostridia</taxon>
        <taxon>Lachnospirales</taxon>
        <taxon>Lachnospiraceae</taxon>
        <taxon>Anaerocolumna</taxon>
    </lineage>
</organism>
<dbReference type="InterPro" id="IPR013785">
    <property type="entry name" value="Aldolase_TIM"/>
</dbReference>
<dbReference type="SUPFAM" id="SSF102114">
    <property type="entry name" value="Radical SAM enzymes"/>
    <property type="match status" value="1"/>
</dbReference>
<dbReference type="RefSeq" id="WP_073588348.1">
    <property type="nucleotide sequence ID" value="NZ_FRFD01000004.1"/>
</dbReference>
<keyword evidence="4" id="KW-0479">Metal-binding</keyword>